<dbReference type="EMBL" id="QZJF01000017">
    <property type="protein sequence ID" value="RJR26983.1"/>
    <property type="molecule type" value="Genomic_DNA"/>
</dbReference>
<gene>
    <name evidence="10" type="primary">tatA</name>
    <name evidence="10" type="ORF">C4561_04375</name>
</gene>
<comment type="caution">
    <text evidence="10">The sequence shown here is derived from an EMBL/GenBank/DDBJ whole genome shotgun (WGS) entry which is preliminary data.</text>
</comment>
<evidence type="ECO:0000256" key="9">
    <source>
        <dbReference type="SAM" id="Phobius"/>
    </source>
</evidence>
<dbReference type="GO" id="GO:0043953">
    <property type="term" value="P:protein transport by the Tat complex"/>
    <property type="evidence" value="ECO:0007669"/>
    <property type="project" value="InterPro"/>
</dbReference>
<evidence type="ECO:0000313" key="10">
    <source>
        <dbReference type="EMBL" id="RJR26983.1"/>
    </source>
</evidence>
<keyword evidence="2" id="KW-0813">Transport</keyword>
<keyword evidence="8 9" id="KW-0472">Membrane</keyword>
<keyword evidence="7" id="KW-0811">Translocation</keyword>
<dbReference type="PANTHER" id="PTHR42982:SF1">
    <property type="entry name" value="SEC-INDEPENDENT PROTEIN TRANSLOCASE PROTEIN TATA"/>
    <property type="match status" value="1"/>
</dbReference>
<organism evidence="10 11">
    <name type="scientific">candidate division WWE3 bacterium</name>
    <dbReference type="NCBI Taxonomy" id="2053526"/>
    <lineage>
        <taxon>Bacteria</taxon>
        <taxon>Katanobacteria</taxon>
    </lineage>
</organism>
<evidence type="ECO:0000256" key="1">
    <source>
        <dbReference type="ARBA" id="ARBA00004162"/>
    </source>
</evidence>
<accession>A0A3A4ZCK3</accession>
<dbReference type="InterPro" id="IPR006312">
    <property type="entry name" value="TatA/E"/>
</dbReference>
<keyword evidence="6 9" id="KW-1133">Transmembrane helix</keyword>
<evidence type="ECO:0000256" key="4">
    <source>
        <dbReference type="ARBA" id="ARBA00022692"/>
    </source>
</evidence>
<keyword evidence="4 9" id="KW-0812">Transmembrane</keyword>
<evidence type="ECO:0000256" key="7">
    <source>
        <dbReference type="ARBA" id="ARBA00023010"/>
    </source>
</evidence>
<dbReference type="NCBIfam" id="TIGR01411">
    <property type="entry name" value="tatAE"/>
    <property type="match status" value="1"/>
</dbReference>
<feature type="transmembrane region" description="Helical" evidence="9">
    <location>
        <begin position="6"/>
        <end position="23"/>
    </location>
</feature>
<proteinExistence type="predicted"/>
<evidence type="ECO:0000313" key="11">
    <source>
        <dbReference type="Proteomes" id="UP000265540"/>
    </source>
</evidence>
<dbReference type="PANTHER" id="PTHR42982">
    <property type="entry name" value="SEC-INDEPENDENT PROTEIN TRANSLOCASE PROTEIN TATA"/>
    <property type="match status" value="1"/>
</dbReference>
<comment type="subcellular location">
    <subcellularLocation>
        <location evidence="1">Cell membrane</location>
        <topology evidence="1">Single-pass membrane protein</topology>
    </subcellularLocation>
</comment>
<dbReference type="AlphaFoldDB" id="A0A3A4ZCK3"/>
<evidence type="ECO:0000256" key="6">
    <source>
        <dbReference type="ARBA" id="ARBA00022989"/>
    </source>
</evidence>
<dbReference type="GO" id="GO:0005886">
    <property type="term" value="C:plasma membrane"/>
    <property type="evidence" value="ECO:0007669"/>
    <property type="project" value="UniProtKB-SubCell"/>
</dbReference>
<keyword evidence="3" id="KW-1003">Cell membrane</keyword>
<dbReference type="Gene3D" id="1.20.5.3310">
    <property type="match status" value="1"/>
</dbReference>
<sequence length="54" mass="6055">MFRSLGTTEWIVITVIVVVLLGSKKLPEFFKGVSDAVKEFKKAAKDEGEQEKKV</sequence>
<dbReference type="Proteomes" id="UP000265540">
    <property type="component" value="Unassembled WGS sequence"/>
</dbReference>
<name>A0A3A4ZCK3_UNCKA</name>
<dbReference type="Pfam" id="PF02416">
    <property type="entry name" value="TatA_B_E"/>
    <property type="match status" value="1"/>
</dbReference>
<evidence type="ECO:0000256" key="5">
    <source>
        <dbReference type="ARBA" id="ARBA00022927"/>
    </source>
</evidence>
<evidence type="ECO:0000256" key="3">
    <source>
        <dbReference type="ARBA" id="ARBA00022475"/>
    </source>
</evidence>
<protein>
    <submittedName>
        <fullName evidence="10">Twin-arginine translocase TatA/TatE family subunit</fullName>
    </submittedName>
</protein>
<reference evidence="10 11" key="1">
    <citation type="journal article" date="2017" name="ISME J.">
        <title>Energy and carbon metabolisms in a deep terrestrial subsurface fluid microbial community.</title>
        <authorList>
            <person name="Momper L."/>
            <person name="Jungbluth S.P."/>
            <person name="Lee M.D."/>
            <person name="Amend J.P."/>
        </authorList>
    </citation>
    <scope>NUCLEOTIDE SEQUENCE [LARGE SCALE GENOMIC DNA]</scope>
    <source>
        <strain evidence="10">SURF_46</strain>
    </source>
</reference>
<evidence type="ECO:0000256" key="2">
    <source>
        <dbReference type="ARBA" id="ARBA00022448"/>
    </source>
</evidence>
<dbReference type="InterPro" id="IPR003369">
    <property type="entry name" value="TatA/B/E"/>
</dbReference>
<keyword evidence="5" id="KW-0653">Protein transport</keyword>
<evidence type="ECO:0000256" key="8">
    <source>
        <dbReference type="ARBA" id="ARBA00023136"/>
    </source>
</evidence>